<evidence type="ECO:0000256" key="5">
    <source>
        <dbReference type="SAM" id="Phobius"/>
    </source>
</evidence>
<evidence type="ECO:0000313" key="6">
    <source>
        <dbReference type="EMBL" id="CAH3172422.1"/>
    </source>
</evidence>
<evidence type="ECO:0000256" key="2">
    <source>
        <dbReference type="ARBA" id="ARBA00022989"/>
    </source>
</evidence>
<comment type="caution">
    <text evidence="6">The sequence shown here is derived from an EMBL/GenBank/DDBJ whole genome shotgun (WGS) entry which is preliminary data.</text>
</comment>
<dbReference type="Gene3D" id="1.20.1250.20">
    <property type="entry name" value="MFS general substrate transporter like domains"/>
    <property type="match status" value="2"/>
</dbReference>
<dbReference type="PANTHER" id="PTHR23121:SF9">
    <property type="entry name" value="SODIUM-DEPENDENT GLUCOSE TRANSPORTER 1"/>
    <property type="match status" value="1"/>
</dbReference>
<feature type="transmembrane region" description="Helical" evidence="5">
    <location>
        <begin position="172"/>
        <end position="196"/>
    </location>
</feature>
<dbReference type="PANTHER" id="PTHR23121">
    <property type="entry name" value="SODIUM-DEPENDENT GLUCOSE TRANSPORTER 1"/>
    <property type="match status" value="1"/>
</dbReference>
<feature type="transmembrane region" description="Helical" evidence="5">
    <location>
        <begin position="378"/>
        <end position="396"/>
    </location>
</feature>
<feature type="transmembrane region" description="Helical" evidence="5">
    <location>
        <begin position="147"/>
        <end position="166"/>
    </location>
</feature>
<keyword evidence="2 5" id="KW-1133">Transmembrane helix</keyword>
<dbReference type="SUPFAM" id="SSF103473">
    <property type="entry name" value="MFS general substrate transporter"/>
    <property type="match status" value="1"/>
</dbReference>
<dbReference type="Proteomes" id="UP001159405">
    <property type="component" value="Unassembled WGS sequence"/>
</dbReference>
<keyword evidence="1 5" id="KW-0812">Transmembrane</keyword>
<feature type="region of interest" description="Disordered" evidence="4">
    <location>
        <begin position="1"/>
        <end position="25"/>
    </location>
</feature>
<protein>
    <recommendedName>
        <fullName evidence="8">Sodium-dependent glucose transporter 1</fullName>
    </recommendedName>
</protein>
<name>A0ABN8R103_9CNID</name>
<dbReference type="EMBL" id="CALNXK010000173">
    <property type="protein sequence ID" value="CAH3172422.1"/>
    <property type="molecule type" value="Genomic_DNA"/>
</dbReference>
<feature type="transmembrane region" description="Helical" evidence="5">
    <location>
        <begin position="503"/>
        <end position="524"/>
    </location>
</feature>
<evidence type="ECO:0000256" key="4">
    <source>
        <dbReference type="SAM" id="MobiDB-lite"/>
    </source>
</evidence>
<evidence type="ECO:0008006" key="8">
    <source>
        <dbReference type="Google" id="ProtNLM"/>
    </source>
</evidence>
<feature type="transmembrane region" description="Helical" evidence="5">
    <location>
        <begin position="334"/>
        <end position="358"/>
    </location>
</feature>
<feature type="transmembrane region" description="Helical" evidence="5">
    <location>
        <begin position="84"/>
        <end position="105"/>
    </location>
</feature>
<organism evidence="6 7">
    <name type="scientific">Porites lobata</name>
    <dbReference type="NCBI Taxonomy" id="104759"/>
    <lineage>
        <taxon>Eukaryota</taxon>
        <taxon>Metazoa</taxon>
        <taxon>Cnidaria</taxon>
        <taxon>Anthozoa</taxon>
        <taxon>Hexacorallia</taxon>
        <taxon>Scleractinia</taxon>
        <taxon>Fungiina</taxon>
        <taxon>Poritidae</taxon>
        <taxon>Porites</taxon>
    </lineage>
</organism>
<feature type="transmembrane region" description="Helical" evidence="5">
    <location>
        <begin position="208"/>
        <end position="228"/>
    </location>
</feature>
<dbReference type="InterPro" id="IPR011701">
    <property type="entry name" value="MFS"/>
</dbReference>
<feature type="transmembrane region" description="Helical" evidence="5">
    <location>
        <begin position="117"/>
        <end position="140"/>
    </location>
</feature>
<keyword evidence="7" id="KW-1185">Reference proteome</keyword>
<evidence type="ECO:0000256" key="3">
    <source>
        <dbReference type="ARBA" id="ARBA00023136"/>
    </source>
</evidence>
<evidence type="ECO:0000256" key="1">
    <source>
        <dbReference type="ARBA" id="ARBA00022692"/>
    </source>
</evidence>
<sequence length="579" mass="62855">MAGWSTVQRSARSSHQQASSDEMAEILRAWDDEDDEMVEYLQKSKANGANLSRNVNGEATASGVSASKGVPRYSSSSVRAAKTVCLYVCFFGLGSCVAILGPTLLELMCHTSTKLEQMSYVFTSRAFGYLTGSIIGGWFYDKYNGHVVLALSCVWGTLMMMVLPYVTSLSGLVIVTVLLGVGLGSLNTGGNVLLLSTWGKKSRPYVQILHFVFALGAFFAPLIVQPFLQESTYPAKNDTNRTGNDSSNGTWACCSNSSQCLSNKTLNTSCYCFSATFKETDGSTFPVIWAYWISSIPLAIAGVGFLVFVFIKSCSLQDKDTKDEDAPKTKQGSLMYRVTILSLFSVFLLLYVGLEVAYAGYIFTYGYTSNVTLSKDSSAFVTSGFWGSFALARLAAVPISRYFRPSKILFLDIMGCVLGSVVLISQIKNGDCCAADSTKLWVGTVILGVSMASVFPAALSWVEYFLTVSGRTASVLVVASSCGEMLIPLAVGSTIGNKVGPCSLMACAFVISILTVVTFLLIWATGRYFKRNSAFAGMLYQRSQKQEEGRKGRQPDEVLELLEQNNEEFFNNGDKNVTI</sequence>
<feature type="transmembrane region" description="Helical" evidence="5">
    <location>
        <begin position="408"/>
        <end position="428"/>
    </location>
</feature>
<accession>A0ABN8R103</accession>
<keyword evidence="3 5" id="KW-0472">Membrane</keyword>
<feature type="transmembrane region" description="Helical" evidence="5">
    <location>
        <begin position="440"/>
        <end position="461"/>
    </location>
</feature>
<feature type="transmembrane region" description="Helical" evidence="5">
    <location>
        <begin position="289"/>
        <end position="313"/>
    </location>
</feature>
<dbReference type="InterPro" id="IPR036259">
    <property type="entry name" value="MFS_trans_sf"/>
</dbReference>
<reference evidence="6 7" key="1">
    <citation type="submission" date="2022-05" db="EMBL/GenBank/DDBJ databases">
        <authorList>
            <consortium name="Genoscope - CEA"/>
            <person name="William W."/>
        </authorList>
    </citation>
    <scope>NUCLEOTIDE SEQUENCE [LARGE SCALE GENOMIC DNA]</scope>
</reference>
<dbReference type="Pfam" id="PF07690">
    <property type="entry name" value="MFS_1"/>
    <property type="match status" value="1"/>
</dbReference>
<proteinExistence type="predicted"/>
<feature type="transmembrane region" description="Helical" evidence="5">
    <location>
        <begin position="473"/>
        <end position="491"/>
    </location>
</feature>
<evidence type="ECO:0000313" key="7">
    <source>
        <dbReference type="Proteomes" id="UP001159405"/>
    </source>
</evidence>
<feature type="compositionally biased region" description="Low complexity" evidence="4">
    <location>
        <begin position="8"/>
        <end position="20"/>
    </location>
</feature>
<gene>
    <name evidence="6" type="ORF">PLOB_00012954</name>
</gene>